<gene>
    <name evidence="7" type="ORF">A1O9_11072</name>
</gene>
<organism evidence="7 8">
    <name type="scientific">Exophiala aquamarina CBS 119918</name>
    <dbReference type="NCBI Taxonomy" id="1182545"/>
    <lineage>
        <taxon>Eukaryota</taxon>
        <taxon>Fungi</taxon>
        <taxon>Dikarya</taxon>
        <taxon>Ascomycota</taxon>
        <taxon>Pezizomycotina</taxon>
        <taxon>Eurotiomycetes</taxon>
        <taxon>Chaetothyriomycetidae</taxon>
        <taxon>Chaetothyriales</taxon>
        <taxon>Herpotrichiellaceae</taxon>
        <taxon>Exophiala</taxon>
    </lineage>
</organism>
<dbReference type="GO" id="GO:0009277">
    <property type="term" value="C:fungal-type cell wall"/>
    <property type="evidence" value="ECO:0007669"/>
    <property type="project" value="TreeGrafter"/>
</dbReference>
<dbReference type="STRING" id="1182545.A0A072PAP4"/>
<dbReference type="OrthoDB" id="536881at2759"/>
<dbReference type="GeneID" id="25285972"/>
<evidence type="ECO:0000256" key="6">
    <source>
        <dbReference type="SAM" id="MobiDB-lite"/>
    </source>
</evidence>
<dbReference type="GO" id="GO:0009986">
    <property type="term" value="C:cell surface"/>
    <property type="evidence" value="ECO:0007669"/>
    <property type="project" value="TreeGrafter"/>
</dbReference>
<name>A0A072PAP4_9EURO</name>
<dbReference type="Gene3D" id="3.80.20.20">
    <property type="entry name" value="Receptor L-domain"/>
    <property type="match status" value="1"/>
</dbReference>
<dbReference type="RefSeq" id="XP_013255245.1">
    <property type="nucleotide sequence ID" value="XM_013399791.1"/>
</dbReference>
<evidence type="ECO:0000256" key="5">
    <source>
        <dbReference type="ARBA" id="ARBA00023180"/>
    </source>
</evidence>
<keyword evidence="2" id="KW-0134">Cell wall</keyword>
<dbReference type="InterPro" id="IPR051648">
    <property type="entry name" value="CWI-Assembly_Regulator"/>
</dbReference>
<dbReference type="HOGENOM" id="CLU_1266577_0_0_1"/>
<comment type="caution">
    <text evidence="7">The sequence shown here is derived from an EMBL/GenBank/DDBJ whole genome shotgun (WGS) entry which is preliminary data.</text>
</comment>
<proteinExistence type="predicted"/>
<evidence type="ECO:0000313" key="7">
    <source>
        <dbReference type="EMBL" id="KEF52655.1"/>
    </source>
</evidence>
<dbReference type="AlphaFoldDB" id="A0A072PAP4"/>
<dbReference type="InterPro" id="IPR036941">
    <property type="entry name" value="Rcpt_L-dom_sf"/>
</dbReference>
<dbReference type="Proteomes" id="UP000027920">
    <property type="component" value="Unassembled WGS sequence"/>
</dbReference>
<protein>
    <submittedName>
        <fullName evidence="7">Uncharacterized protein</fullName>
    </submittedName>
</protein>
<dbReference type="PANTHER" id="PTHR31018:SF3">
    <property type="entry name" value="RECEPTOR PROTEIN-TYROSINE KINASE"/>
    <property type="match status" value="1"/>
</dbReference>
<evidence type="ECO:0000256" key="2">
    <source>
        <dbReference type="ARBA" id="ARBA00022512"/>
    </source>
</evidence>
<dbReference type="GO" id="GO:0005886">
    <property type="term" value="C:plasma membrane"/>
    <property type="evidence" value="ECO:0007669"/>
    <property type="project" value="TreeGrafter"/>
</dbReference>
<comment type="subcellular location">
    <subcellularLocation>
        <location evidence="1">Secreted</location>
        <location evidence="1">Cell wall</location>
    </subcellularLocation>
</comment>
<dbReference type="SUPFAM" id="SSF52058">
    <property type="entry name" value="L domain-like"/>
    <property type="match status" value="1"/>
</dbReference>
<reference evidence="7 8" key="1">
    <citation type="submission" date="2013-03" db="EMBL/GenBank/DDBJ databases">
        <title>The Genome Sequence of Exophiala aquamarina CBS 119918.</title>
        <authorList>
            <consortium name="The Broad Institute Genomics Platform"/>
            <person name="Cuomo C."/>
            <person name="de Hoog S."/>
            <person name="Gorbushina A."/>
            <person name="Walker B."/>
            <person name="Young S.K."/>
            <person name="Zeng Q."/>
            <person name="Gargeya S."/>
            <person name="Fitzgerald M."/>
            <person name="Haas B."/>
            <person name="Abouelleil A."/>
            <person name="Allen A.W."/>
            <person name="Alvarado L."/>
            <person name="Arachchi H.M."/>
            <person name="Berlin A.M."/>
            <person name="Chapman S.B."/>
            <person name="Gainer-Dewar J."/>
            <person name="Goldberg J."/>
            <person name="Griggs A."/>
            <person name="Gujja S."/>
            <person name="Hansen M."/>
            <person name="Howarth C."/>
            <person name="Imamovic A."/>
            <person name="Ireland A."/>
            <person name="Larimer J."/>
            <person name="McCowan C."/>
            <person name="Murphy C."/>
            <person name="Pearson M."/>
            <person name="Poon T.W."/>
            <person name="Priest M."/>
            <person name="Roberts A."/>
            <person name="Saif S."/>
            <person name="Shea T."/>
            <person name="Sisk P."/>
            <person name="Sykes S."/>
            <person name="Wortman J."/>
            <person name="Nusbaum C."/>
            <person name="Birren B."/>
        </authorList>
    </citation>
    <scope>NUCLEOTIDE SEQUENCE [LARGE SCALE GENOMIC DNA]</scope>
    <source>
        <strain evidence="7 8">CBS 119918</strain>
    </source>
</reference>
<dbReference type="PANTHER" id="PTHR31018">
    <property type="entry name" value="SPORULATION-SPECIFIC PROTEIN-RELATED"/>
    <property type="match status" value="1"/>
</dbReference>
<evidence type="ECO:0000313" key="8">
    <source>
        <dbReference type="Proteomes" id="UP000027920"/>
    </source>
</evidence>
<feature type="region of interest" description="Disordered" evidence="6">
    <location>
        <begin position="190"/>
        <end position="213"/>
    </location>
</feature>
<keyword evidence="4" id="KW-0732">Signal</keyword>
<keyword evidence="3" id="KW-0964">Secreted</keyword>
<keyword evidence="5" id="KW-0325">Glycoprotein</keyword>
<dbReference type="VEuPathDB" id="FungiDB:A1O9_11072"/>
<evidence type="ECO:0000256" key="4">
    <source>
        <dbReference type="ARBA" id="ARBA00022729"/>
    </source>
</evidence>
<accession>A0A072PAP4</accession>
<evidence type="ECO:0000256" key="3">
    <source>
        <dbReference type="ARBA" id="ARBA00022525"/>
    </source>
</evidence>
<keyword evidence="8" id="KW-1185">Reference proteome</keyword>
<sequence length="237" mass="24335">MDINNNPYLTSVNVNQLKNVTTAISFSANGRDLEILFPNLIDAANLTFRNVSRVAMPSLATVAGSIGFYSNSFESFAAPNLTQTGGTLAFVDSPNLANLSFPSLTTIGGGFLIANNTDLKAIAGFPKLKTIVGALDFAGTFDSVVMGSLTEVRGGSNVQTTSTNETICELFNKAHANGVIRGVNTCITGKANPETNPSSTGGGSSPSSTAEPNGAAAMMTPVLSMTGLAGLIAALLF</sequence>
<evidence type="ECO:0000256" key="1">
    <source>
        <dbReference type="ARBA" id="ARBA00004191"/>
    </source>
</evidence>
<dbReference type="EMBL" id="AMGV01000016">
    <property type="protein sequence ID" value="KEF52655.1"/>
    <property type="molecule type" value="Genomic_DNA"/>
</dbReference>
<dbReference type="GO" id="GO:0031505">
    <property type="term" value="P:fungal-type cell wall organization"/>
    <property type="evidence" value="ECO:0007669"/>
    <property type="project" value="TreeGrafter"/>
</dbReference>